<evidence type="ECO:0000256" key="1">
    <source>
        <dbReference type="SAM" id="MobiDB-lite"/>
    </source>
</evidence>
<evidence type="ECO:0000313" key="2">
    <source>
        <dbReference type="EMBL" id="GFY48019.1"/>
    </source>
</evidence>
<accession>A0A8X7C009</accession>
<feature type="compositionally biased region" description="Basic and acidic residues" evidence="1">
    <location>
        <begin position="22"/>
        <end position="37"/>
    </location>
</feature>
<name>A0A8X7C009_9ARAC</name>
<dbReference type="AlphaFoldDB" id="A0A8X7C009"/>
<keyword evidence="3" id="KW-1185">Reference proteome</keyword>
<reference evidence="2" key="1">
    <citation type="submission" date="2020-08" db="EMBL/GenBank/DDBJ databases">
        <title>Multicomponent nature underlies the extraordinary mechanical properties of spider dragline silk.</title>
        <authorList>
            <person name="Kono N."/>
            <person name="Nakamura H."/>
            <person name="Mori M."/>
            <person name="Yoshida Y."/>
            <person name="Ohtoshi R."/>
            <person name="Malay A.D."/>
            <person name="Moran D.A.P."/>
            <person name="Tomita M."/>
            <person name="Numata K."/>
            <person name="Arakawa K."/>
        </authorList>
    </citation>
    <scope>NUCLEOTIDE SEQUENCE</scope>
</reference>
<dbReference type="EMBL" id="BMAV01006280">
    <property type="protein sequence ID" value="GFY48019.1"/>
    <property type="molecule type" value="Genomic_DNA"/>
</dbReference>
<proteinExistence type="predicted"/>
<sequence>MNQRGEQLWEKKDLKKVRKKRGQQDKYQETFEKTEKKKNVRSSKRRNSLDTSGDSFDEDNNDDFCAVYKGYFYTKKRSQVCWIQCIENNTSSI</sequence>
<evidence type="ECO:0000313" key="3">
    <source>
        <dbReference type="Proteomes" id="UP000886998"/>
    </source>
</evidence>
<feature type="region of interest" description="Disordered" evidence="1">
    <location>
        <begin position="1"/>
        <end position="59"/>
    </location>
</feature>
<gene>
    <name evidence="2" type="ORF">TNIN_206351</name>
</gene>
<dbReference type="Proteomes" id="UP000886998">
    <property type="component" value="Unassembled WGS sequence"/>
</dbReference>
<organism evidence="2 3">
    <name type="scientific">Trichonephila inaurata madagascariensis</name>
    <dbReference type="NCBI Taxonomy" id="2747483"/>
    <lineage>
        <taxon>Eukaryota</taxon>
        <taxon>Metazoa</taxon>
        <taxon>Ecdysozoa</taxon>
        <taxon>Arthropoda</taxon>
        <taxon>Chelicerata</taxon>
        <taxon>Arachnida</taxon>
        <taxon>Araneae</taxon>
        <taxon>Araneomorphae</taxon>
        <taxon>Entelegynae</taxon>
        <taxon>Araneoidea</taxon>
        <taxon>Nephilidae</taxon>
        <taxon>Trichonephila</taxon>
        <taxon>Trichonephila inaurata</taxon>
    </lineage>
</organism>
<protein>
    <submittedName>
        <fullName evidence="2">Uncharacterized protein</fullName>
    </submittedName>
</protein>
<comment type="caution">
    <text evidence="2">The sequence shown here is derived from an EMBL/GenBank/DDBJ whole genome shotgun (WGS) entry which is preliminary data.</text>
</comment>